<proteinExistence type="predicted"/>
<dbReference type="PANTHER" id="PTHR46704:SF1">
    <property type="entry name" value="TELOMERE LENGTH REGULATION PROTEIN TEL2 HOMOLOG"/>
    <property type="match status" value="1"/>
</dbReference>
<reference evidence="1" key="1">
    <citation type="journal article" date="2023" name="Science">
        <title>Genome structures resolve the early diversification of teleost fishes.</title>
        <authorList>
            <person name="Parey E."/>
            <person name="Louis A."/>
            <person name="Montfort J."/>
            <person name="Bouchez O."/>
            <person name="Roques C."/>
            <person name="Iampietro C."/>
            <person name="Lluch J."/>
            <person name="Castinel A."/>
            <person name="Donnadieu C."/>
            <person name="Desvignes T."/>
            <person name="Floi Bucao C."/>
            <person name="Jouanno E."/>
            <person name="Wen M."/>
            <person name="Mejri S."/>
            <person name="Dirks R."/>
            <person name="Jansen H."/>
            <person name="Henkel C."/>
            <person name="Chen W.J."/>
            <person name="Zahm M."/>
            <person name="Cabau C."/>
            <person name="Klopp C."/>
            <person name="Thompson A.W."/>
            <person name="Robinson-Rechavi M."/>
            <person name="Braasch I."/>
            <person name="Lecointre G."/>
            <person name="Bobe J."/>
            <person name="Postlethwait J.H."/>
            <person name="Berthelot C."/>
            <person name="Roest Crollius H."/>
            <person name="Guiguen Y."/>
        </authorList>
    </citation>
    <scope>NUCLEOTIDE SEQUENCE</scope>
    <source>
        <strain evidence="1">NC1722</strain>
    </source>
</reference>
<dbReference type="Proteomes" id="UP001221898">
    <property type="component" value="Unassembled WGS sequence"/>
</dbReference>
<evidence type="ECO:0000313" key="1">
    <source>
        <dbReference type="EMBL" id="KAJ8406912.1"/>
    </source>
</evidence>
<keyword evidence="2" id="KW-1185">Reference proteome</keyword>
<organism evidence="1 2">
    <name type="scientific">Aldrovandia affinis</name>
    <dbReference type="NCBI Taxonomy" id="143900"/>
    <lineage>
        <taxon>Eukaryota</taxon>
        <taxon>Metazoa</taxon>
        <taxon>Chordata</taxon>
        <taxon>Craniata</taxon>
        <taxon>Vertebrata</taxon>
        <taxon>Euteleostomi</taxon>
        <taxon>Actinopterygii</taxon>
        <taxon>Neopterygii</taxon>
        <taxon>Teleostei</taxon>
        <taxon>Notacanthiformes</taxon>
        <taxon>Halosauridae</taxon>
        <taxon>Aldrovandia</taxon>
    </lineage>
</organism>
<name>A0AAD7SRM2_9TELE</name>
<dbReference type="PANTHER" id="PTHR46704">
    <property type="entry name" value="CXC DOMAIN-CONTAINING PROTEIN-RELATED"/>
    <property type="match status" value="1"/>
</dbReference>
<dbReference type="EMBL" id="JAINUG010000041">
    <property type="protein sequence ID" value="KAJ8406912.1"/>
    <property type="molecule type" value="Genomic_DNA"/>
</dbReference>
<gene>
    <name evidence="1" type="ORF">AAFF_G00291880</name>
</gene>
<sequence length="481" mass="54504">MALKAKKVYKEESAVVRNLYFVQDLDEDKKVEVFSHEWTSCPASLFEPDPSLDQGYAMHIGNKADYLAAIKTSLGSSWREVDRLPLSDKPVVMVVDAMAFIQRHQHLGSSTFHELQVKYLKQLLSSIPDNCDCIHFVGDRYDVSPAESLKGEEREKRMKTCPSKMKEYKPHDTLAIPKWKSFVHNPLNKANLLNYMGEAWATQYKSLPAGCTLIFGGIFRDPGRTVLLSADCQVELPELSCEKHEEADTRMFAHIAYSVQHLHHKQAVVVATDTDVIMMCIYYITHMDGLQELWVKKMDIYLLAHAIADALAVKYDVEAADLSSMLLSTYILTGCDTVSYLYRRGKKHAYKTAIDHLEDLLSLCRYGDPGESLDVKEDVTAARQYMVSLYERSDFSGNLDALRAHLFGNIKGDMRCLPPTEDAFQLHLRRALHQLAVCKRAHMSQPTYPVATDFGRELVSVDRRGFGHGGDSFIDQHSQIQ</sequence>
<accession>A0AAD7SRM2</accession>
<protein>
    <submittedName>
        <fullName evidence="1">Uncharacterized protein</fullName>
    </submittedName>
</protein>
<comment type="caution">
    <text evidence="1">The sequence shown here is derived from an EMBL/GenBank/DDBJ whole genome shotgun (WGS) entry which is preliminary data.</text>
</comment>
<evidence type="ECO:0000313" key="2">
    <source>
        <dbReference type="Proteomes" id="UP001221898"/>
    </source>
</evidence>
<dbReference type="AlphaFoldDB" id="A0AAD7SRM2"/>